<dbReference type="InterPro" id="IPR006020">
    <property type="entry name" value="PTB/PI_dom"/>
</dbReference>
<dbReference type="Pfam" id="PF18016">
    <property type="entry name" value="SAM_3"/>
    <property type="match status" value="1"/>
</dbReference>
<dbReference type="InterPro" id="IPR013625">
    <property type="entry name" value="PTB"/>
</dbReference>
<dbReference type="SMART" id="SM00462">
    <property type="entry name" value="PTB"/>
    <property type="match status" value="1"/>
</dbReference>
<feature type="region of interest" description="Disordered" evidence="4">
    <location>
        <begin position="14"/>
        <end position="91"/>
    </location>
</feature>
<feature type="compositionally biased region" description="Polar residues" evidence="4">
    <location>
        <begin position="772"/>
        <end position="786"/>
    </location>
</feature>
<dbReference type="GO" id="GO:0005886">
    <property type="term" value="C:plasma membrane"/>
    <property type="evidence" value="ECO:0000318"/>
    <property type="project" value="GO_Central"/>
</dbReference>
<dbReference type="Gene3D" id="2.30.30.40">
    <property type="entry name" value="SH3 Domains"/>
    <property type="match status" value="1"/>
</dbReference>
<feature type="region of interest" description="Disordered" evidence="4">
    <location>
        <begin position="632"/>
        <end position="682"/>
    </location>
</feature>
<evidence type="ECO:0000256" key="1">
    <source>
        <dbReference type="ARBA" id="ARBA00006197"/>
    </source>
</evidence>
<dbReference type="Pfam" id="PF08416">
    <property type="entry name" value="PTB"/>
    <property type="match status" value="1"/>
</dbReference>
<gene>
    <name evidence="5" type="primary">WBGene00106314</name>
</gene>
<dbReference type="InterPro" id="IPR001452">
    <property type="entry name" value="SH3_domain"/>
</dbReference>
<dbReference type="Gene3D" id="1.10.150.50">
    <property type="entry name" value="Transcription Factor, Ets-1"/>
    <property type="match status" value="1"/>
</dbReference>
<dbReference type="InterPro" id="IPR041418">
    <property type="entry name" value="SAM_3"/>
</dbReference>
<dbReference type="InterPro" id="IPR055093">
    <property type="entry name" value="EPS8_2nd"/>
</dbReference>
<name>A0A2A6BX54_PRIPA</name>
<evidence type="ECO:0000256" key="2">
    <source>
        <dbReference type="ARBA" id="ARBA00022443"/>
    </source>
</evidence>
<accession>A0A2A6BX54</accession>
<protein>
    <submittedName>
        <fullName evidence="5">Eps-8</fullName>
    </submittedName>
</protein>
<dbReference type="GO" id="GO:0003779">
    <property type="term" value="F:actin binding"/>
    <property type="evidence" value="ECO:0000318"/>
    <property type="project" value="GO_Central"/>
</dbReference>
<dbReference type="CDD" id="cd01210">
    <property type="entry name" value="PTB_EPS8"/>
    <property type="match status" value="1"/>
</dbReference>
<evidence type="ECO:0000313" key="6">
    <source>
        <dbReference type="Proteomes" id="UP000005239"/>
    </source>
</evidence>
<dbReference type="Proteomes" id="UP000005239">
    <property type="component" value="Unassembled WGS sequence"/>
</dbReference>
<dbReference type="SMART" id="SM00326">
    <property type="entry name" value="SH3"/>
    <property type="match status" value="1"/>
</dbReference>
<dbReference type="InterPro" id="IPR039801">
    <property type="entry name" value="EPS8-like"/>
</dbReference>
<reference evidence="6" key="1">
    <citation type="journal article" date="2008" name="Nat. Genet.">
        <title>The Pristionchus pacificus genome provides a unique perspective on nematode lifestyle and parasitism.</title>
        <authorList>
            <person name="Dieterich C."/>
            <person name="Clifton S.W."/>
            <person name="Schuster L.N."/>
            <person name="Chinwalla A."/>
            <person name="Delehaunty K."/>
            <person name="Dinkelacker I."/>
            <person name="Fulton L."/>
            <person name="Fulton R."/>
            <person name="Godfrey J."/>
            <person name="Minx P."/>
            <person name="Mitreva M."/>
            <person name="Roeseler W."/>
            <person name="Tian H."/>
            <person name="Witte H."/>
            <person name="Yang S.P."/>
            <person name="Wilson R.K."/>
            <person name="Sommer R.J."/>
        </authorList>
    </citation>
    <scope>NUCLEOTIDE SEQUENCE [LARGE SCALE GENOMIC DNA]</scope>
    <source>
        <strain evidence="6">PS312</strain>
    </source>
</reference>
<feature type="compositionally biased region" description="Basic and acidic residues" evidence="4">
    <location>
        <begin position="632"/>
        <end position="644"/>
    </location>
</feature>
<dbReference type="InterPro" id="IPR036028">
    <property type="entry name" value="SH3-like_dom_sf"/>
</dbReference>
<sequence>NYRRFVHDSRPFTMSSIFRRNKNKDEQRNARRDDMRQPPPAGFYYSSSSSSRAAPSPSLGPPSSRGGGGGGLYASHNGLDMMPQPQGTPRGREVRADLVAPVDESTPSYHVEHLATFAIGRQHSLLNPADGIRKLQEMERRSAIWAQPMILRLRHNVVSVEDDNGVLVESFPMELVEQPTAHIMSDPREQYNNILLFVVVEDSRNRRSANPTEMHIFQCTDVSATEVAEDLRSYIRGQFQRVRPGRRAGSRQPQPHLYQHHAGGQMYADNASVHSEGSEQFEIDVNTLNRCFDDIERFVARIQAAGIAQRTLEEQARKYRTANRKGSKGSASVPIPDPHGIHAMRSRLPNEAEFVEIFRKFKLCFNLLAKLKNHIHEPNAPELLHFLFSPLSVILEACHRGHGRPIAPQVVSPLISLEARDLMDNCLSSKEMEIWMSMGDTWRTPPEDWTAPLPQAYRPLFADGFAPYGSPEPIAPTNVHPQFSTSTLHNHNQPAPLHRGESAPSAHYRGRDDLHGVGHHRGRSIDVGGVQSVPGTPMSSRRAAEGRGWSPSPSQRGVPPPHSSTHQRPPRHRSVDNIRDLDLDRINLERERVEFEKMMLEKEKRIYEEEKNIRTERMRLDAEKKLLHEEAERRSLVSNHHHESSTLPSPRPSNGHGPPPAAAPATAPIPHGDYMNGPASVSSPRERAFIEDLIMRNAKVVQVSYDRTNMNAKELSVRRYEFLEVLNDSKNWWECKNMLNRVGYVPHTILTVMSREFLESYVNGGDPYGQRGSDNSVYRAPSSPSGGLQVPHHHNQNRQRTPSSHNQRFVVVSEAGVQANGNDRGYNDYARIRARSPSPSPRVPEPPAPPPISGLNEAIEKMKRQEMANRAARAAEAPKLNVIKRIPKITKQGEGSSFDGDQLYIDQRRGKKVTILALKILIPKRADPSVQLAELSTTKDVNNWLIDKGFSPRTLEILSDMDGAMLFSLSRNKLIEVCGREEGSRVYSQMLVQKKRSAYATKTGQELKAILNHRKINVDAKNEMPSEEPATLVVRKANGLEERRTAV</sequence>
<feature type="compositionally biased region" description="Polar residues" evidence="4">
    <location>
        <begin position="479"/>
        <end position="493"/>
    </location>
</feature>
<reference evidence="5" key="2">
    <citation type="submission" date="2022-06" db="UniProtKB">
        <authorList>
            <consortium name="EnsemblMetazoa"/>
        </authorList>
    </citation>
    <scope>IDENTIFICATION</scope>
    <source>
        <strain evidence="5">PS312</strain>
    </source>
</reference>
<proteinExistence type="inferred from homology"/>
<dbReference type="FunFam" id="1.10.150.50:FF:000084">
    <property type="entry name" value="EPS (Human endocytosis) related"/>
    <property type="match status" value="1"/>
</dbReference>
<evidence type="ECO:0000313" key="5">
    <source>
        <dbReference type="EnsemblMetazoa" id="PPA16760.1"/>
    </source>
</evidence>
<feature type="region of interest" description="Disordered" evidence="4">
    <location>
        <begin position="768"/>
        <end position="806"/>
    </location>
</feature>
<dbReference type="AlphaFoldDB" id="A0A2A6BX54"/>
<dbReference type="InterPro" id="IPR033928">
    <property type="entry name" value="EPS8_PTB"/>
</dbReference>
<dbReference type="Pfam" id="PF00018">
    <property type="entry name" value="SH3_1"/>
    <property type="match status" value="1"/>
</dbReference>
<keyword evidence="6" id="KW-1185">Reference proteome</keyword>
<dbReference type="OrthoDB" id="4680325at2759"/>
<dbReference type="GO" id="GO:0007266">
    <property type="term" value="P:Rho protein signal transduction"/>
    <property type="evidence" value="ECO:0000318"/>
    <property type="project" value="GO_Central"/>
</dbReference>
<dbReference type="PANTHER" id="PTHR12287">
    <property type="entry name" value="EPIDERMAL GROWTH FACTOR RECEPTOR KINASE SUBSTRATE EPS8-RELATED PROTEIN"/>
    <property type="match status" value="1"/>
</dbReference>
<dbReference type="Pfam" id="PF22975">
    <property type="entry name" value="EPS8_2nd"/>
    <property type="match status" value="1"/>
</dbReference>
<feature type="region of interest" description="Disordered" evidence="4">
    <location>
        <begin position="471"/>
        <end position="578"/>
    </location>
</feature>
<keyword evidence="3" id="KW-0175">Coiled coil</keyword>
<feature type="compositionally biased region" description="Basic and acidic residues" evidence="4">
    <location>
        <begin position="23"/>
        <end position="36"/>
    </location>
</feature>
<organism evidence="5 6">
    <name type="scientific">Pristionchus pacificus</name>
    <name type="common">Parasitic nematode worm</name>
    <dbReference type="NCBI Taxonomy" id="54126"/>
    <lineage>
        <taxon>Eukaryota</taxon>
        <taxon>Metazoa</taxon>
        <taxon>Ecdysozoa</taxon>
        <taxon>Nematoda</taxon>
        <taxon>Chromadorea</taxon>
        <taxon>Rhabditida</taxon>
        <taxon>Rhabditina</taxon>
        <taxon>Diplogasteromorpha</taxon>
        <taxon>Diplogasteroidea</taxon>
        <taxon>Neodiplogasteridae</taxon>
        <taxon>Pristionchus</taxon>
    </lineage>
</organism>
<dbReference type="PROSITE" id="PS50002">
    <property type="entry name" value="SH3"/>
    <property type="match status" value="1"/>
</dbReference>
<evidence type="ECO:0000256" key="4">
    <source>
        <dbReference type="SAM" id="MobiDB-lite"/>
    </source>
</evidence>
<dbReference type="GO" id="GO:0035023">
    <property type="term" value="P:regulation of Rho protein signal transduction"/>
    <property type="evidence" value="ECO:0000318"/>
    <property type="project" value="GO_Central"/>
</dbReference>
<feature type="coiled-coil region" evidence="3">
    <location>
        <begin position="578"/>
        <end position="610"/>
    </location>
</feature>
<dbReference type="Gene3D" id="2.30.29.30">
    <property type="entry name" value="Pleckstrin-homology domain (PH domain)/Phosphotyrosine-binding domain (PTB)"/>
    <property type="match status" value="1"/>
</dbReference>
<accession>A0A8R1UCD1</accession>
<feature type="region of interest" description="Disordered" evidence="4">
    <location>
        <begin position="320"/>
        <end position="341"/>
    </location>
</feature>
<comment type="similarity">
    <text evidence="1">Belongs to the EPS8 family.</text>
</comment>
<keyword evidence="2" id="KW-0728">SH3 domain</keyword>
<dbReference type="SUPFAM" id="SSF50729">
    <property type="entry name" value="PH domain-like"/>
    <property type="match status" value="1"/>
</dbReference>
<evidence type="ECO:0000256" key="3">
    <source>
        <dbReference type="SAM" id="Coils"/>
    </source>
</evidence>
<dbReference type="SUPFAM" id="SSF50044">
    <property type="entry name" value="SH3-domain"/>
    <property type="match status" value="1"/>
</dbReference>
<dbReference type="EnsemblMetazoa" id="PPA16760.1">
    <property type="protein sequence ID" value="PPA16760.1"/>
    <property type="gene ID" value="WBGene00106314"/>
</dbReference>
<feature type="compositionally biased region" description="Low complexity" evidence="4">
    <location>
        <begin position="42"/>
        <end position="64"/>
    </location>
</feature>
<dbReference type="InterPro" id="IPR013761">
    <property type="entry name" value="SAM/pointed_sf"/>
</dbReference>
<dbReference type="FunFam" id="2.30.29.30:FF:000289">
    <property type="entry name" value="Epidermal growth factor receptor kinase substrate 8"/>
    <property type="match status" value="1"/>
</dbReference>
<dbReference type="PANTHER" id="PTHR12287:SF23">
    <property type="entry name" value="AROUSER, ISOFORM A-RELATED"/>
    <property type="match status" value="1"/>
</dbReference>
<dbReference type="InterPro" id="IPR011993">
    <property type="entry name" value="PH-like_dom_sf"/>
</dbReference>